<dbReference type="FunFam" id="3.40.605.10:FF:000026">
    <property type="entry name" value="Aldehyde dehydrogenase, putative"/>
    <property type="match status" value="1"/>
</dbReference>
<name>A0A8H2VFC8_9SACH</name>
<evidence type="ECO:0000256" key="5">
    <source>
        <dbReference type="RuleBase" id="RU003345"/>
    </source>
</evidence>
<gene>
    <name evidence="7" type="ORF">KABA2_04S07744</name>
</gene>
<dbReference type="InterPro" id="IPR016161">
    <property type="entry name" value="Ald_DH/histidinol_DH"/>
</dbReference>
<evidence type="ECO:0000313" key="8">
    <source>
        <dbReference type="Proteomes" id="UP000644660"/>
    </source>
</evidence>
<dbReference type="Gene3D" id="3.40.605.10">
    <property type="entry name" value="Aldehyde Dehydrogenase, Chain A, domain 1"/>
    <property type="match status" value="1"/>
</dbReference>
<organism evidence="7 8">
    <name type="scientific">Maudiozyma barnettii</name>
    <dbReference type="NCBI Taxonomy" id="61262"/>
    <lineage>
        <taxon>Eukaryota</taxon>
        <taxon>Fungi</taxon>
        <taxon>Dikarya</taxon>
        <taxon>Ascomycota</taxon>
        <taxon>Saccharomycotina</taxon>
        <taxon>Saccharomycetes</taxon>
        <taxon>Saccharomycetales</taxon>
        <taxon>Saccharomycetaceae</taxon>
        <taxon>Maudiozyma</taxon>
    </lineage>
</organism>
<dbReference type="GO" id="GO:0006598">
    <property type="term" value="P:polyamine catabolic process"/>
    <property type="evidence" value="ECO:0007669"/>
    <property type="project" value="TreeGrafter"/>
</dbReference>
<sequence length="500" mass="55261">MLFQTINIPQLNKTIKVPIGIFVSGTFVPSSDGGMIDSYNPATGKKIGSFYAGTQKDVNAAVEIAKDVYTYTWSMRPMKERRDLLLKLARLLERDKEILAALDSLDAGKPYNSNALSDLEQVITLTNYYAGAVGKYTNGEVIPVSNDKFCYTLKEPFGVVALIVPWNYPLAMACWKLQGALAAGNTVVIKPAENTSLSLLYFAQLIMEAGFPKGVVNVIPGYGKVVGEALSNHMDVNKISFTGSTAVGCRILQCAGMSNMKEVCLECGGKSPAVVFKDAQVDNAVAWTANGIFYNSGQNCTANSRIYVHENLYDEFLIKFKEYARRHYSFADFDVFNPDCTLGPVISQIQYDRIMEYIEHTEGKRDILFPIPLKTETSGFFVPPVIFTDVPETSALLQEEIFGPVVVINKFCHYSEVIKMANNSRYGLAAAVFTEGVRRGHRFARDVQAGTVWINSSNDEEVTVPFGGFKMSGVGRELGRYGVESYLQTKTVHMSMVPHH</sequence>
<protein>
    <submittedName>
        <fullName evidence="7">Similar to Saccharomyces cerevisiae YMR170C ALD2 Cytoplasmic aldehyde dehydrogenase, involved in ethanol oxidation and beta-alanine biosynthesis</fullName>
    </submittedName>
</protein>
<dbReference type="FunFam" id="3.40.309.10:FF:000012">
    <property type="entry name" value="Betaine aldehyde dehydrogenase"/>
    <property type="match status" value="1"/>
</dbReference>
<evidence type="ECO:0000313" key="7">
    <source>
        <dbReference type="EMBL" id="CAB4254502.1"/>
    </source>
</evidence>
<dbReference type="EMBL" id="CAEFZW010000004">
    <property type="protein sequence ID" value="CAB4254502.1"/>
    <property type="molecule type" value="Genomic_DNA"/>
</dbReference>
<dbReference type="AlphaFoldDB" id="A0A8H2VFC8"/>
<dbReference type="InterPro" id="IPR029510">
    <property type="entry name" value="Ald_DH_CS_GLU"/>
</dbReference>
<feature type="active site" evidence="4">
    <location>
        <position position="266"/>
    </location>
</feature>
<dbReference type="PROSITE" id="PS00070">
    <property type="entry name" value="ALDEHYDE_DEHYDR_CYS"/>
    <property type="match status" value="1"/>
</dbReference>
<dbReference type="InterPro" id="IPR016160">
    <property type="entry name" value="Ald_DH_CS_CYS"/>
</dbReference>
<proteinExistence type="inferred from homology"/>
<evidence type="ECO:0000259" key="6">
    <source>
        <dbReference type="Pfam" id="PF00171"/>
    </source>
</evidence>
<reference evidence="7 8" key="1">
    <citation type="submission" date="2020-05" db="EMBL/GenBank/DDBJ databases">
        <authorList>
            <person name="Casaregola S."/>
            <person name="Devillers H."/>
            <person name="Grondin C."/>
        </authorList>
    </citation>
    <scope>NUCLEOTIDE SEQUENCE [LARGE SCALE GENOMIC DNA]</scope>
    <source>
        <strain evidence="7 8">CLIB 1767</strain>
    </source>
</reference>
<dbReference type="OrthoDB" id="310895at2759"/>
<dbReference type="SUPFAM" id="SSF53720">
    <property type="entry name" value="ALDH-like"/>
    <property type="match status" value="1"/>
</dbReference>
<dbReference type="PANTHER" id="PTHR43720">
    <property type="entry name" value="2-AMINOMUCONIC SEMIALDEHYDE DEHYDROGENASE"/>
    <property type="match status" value="1"/>
</dbReference>
<evidence type="ECO:0000256" key="3">
    <source>
        <dbReference type="ARBA" id="ARBA00023027"/>
    </source>
</evidence>
<feature type="domain" description="Aldehyde dehydrogenase" evidence="6">
    <location>
        <begin position="28"/>
        <end position="492"/>
    </location>
</feature>
<dbReference type="Pfam" id="PF00171">
    <property type="entry name" value="Aldedh"/>
    <property type="match status" value="1"/>
</dbReference>
<dbReference type="PROSITE" id="PS00687">
    <property type="entry name" value="ALDEHYDE_DEHYDR_GLU"/>
    <property type="match status" value="1"/>
</dbReference>
<dbReference type="Proteomes" id="UP000644660">
    <property type="component" value="Unassembled WGS sequence"/>
</dbReference>
<dbReference type="RefSeq" id="XP_041406346.1">
    <property type="nucleotide sequence ID" value="XM_041550412.1"/>
</dbReference>
<dbReference type="InterPro" id="IPR015590">
    <property type="entry name" value="Aldehyde_DH_dom"/>
</dbReference>
<dbReference type="Gene3D" id="3.40.309.10">
    <property type="entry name" value="Aldehyde Dehydrogenase, Chain A, domain 2"/>
    <property type="match status" value="1"/>
</dbReference>
<dbReference type="GO" id="GO:0004029">
    <property type="term" value="F:aldehyde dehydrogenase (NAD+) activity"/>
    <property type="evidence" value="ECO:0007669"/>
    <property type="project" value="TreeGrafter"/>
</dbReference>
<accession>A0A8H2VFC8</accession>
<comment type="caution">
    <text evidence="7">The sequence shown here is derived from an EMBL/GenBank/DDBJ whole genome shotgun (WGS) entry which is preliminary data.</text>
</comment>
<dbReference type="FunFam" id="3.40.605.10:FF:000001">
    <property type="entry name" value="Aldehyde dehydrogenase 1"/>
    <property type="match status" value="1"/>
</dbReference>
<keyword evidence="3" id="KW-0520">NAD</keyword>
<dbReference type="PANTHER" id="PTHR43720:SF2">
    <property type="entry name" value="2-AMINOMUCONIC SEMIALDEHYDE DEHYDROGENASE"/>
    <property type="match status" value="1"/>
</dbReference>
<evidence type="ECO:0000256" key="2">
    <source>
        <dbReference type="ARBA" id="ARBA00023002"/>
    </source>
</evidence>
<dbReference type="GeneID" id="64857499"/>
<dbReference type="GO" id="GO:0046394">
    <property type="term" value="P:carboxylic acid biosynthetic process"/>
    <property type="evidence" value="ECO:0007669"/>
    <property type="project" value="UniProtKB-ARBA"/>
</dbReference>
<evidence type="ECO:0000256" key="1">
    <source>
        <dbReference type="ARBA" id="ARBA00009986"/>
    </source>
</evidence>
<comment type="similarity">
    <text evidence="1 5">Belongs to the aldehyde dehydrogenase family.</text>
</comment>
<dbReference type="InterPro" id="IPR016163">
    <property type="entry name" value="Ald_DH_C"/>
</dbReference>
<dbReference type="InterPro" id="IPR016162">
    <property type="entry name" value="Ald_DH_N"/>
</dbReference>
<keyword evidence="8" id="KW-1185">Reference proteome</keyword>
<keyword evidence="2 5" id="KW-0560">Oxidoreductase</keyword>
<evidence type="ECO:0000256" key="4">
    <source>
        <dbReference type="PROSITE-ProRule" id="PRU10007"/>
    </source>
</evidence>